<feature type="transmembrane region" description="Helical" evidence="1">
    <location>
        <begin position="138"/>
        <end position="161"/>
    </location>
</feature>
<evidence type="ECO:0000256" key="1">
    <source>
        <dbReference type="SAM" id="Phobius"/>
    </source>
</evidence>
<proteinExistence type="predicted"/>
<organism evidence="2 3">
    <name type="scientific">Petrolisthes cinctipes</name>
    <name type="common">Flat porcelain crab</name>
    <dbReference type="NCBI Taxonomy" id="88211"/>
    <lineage>
        <taxon>Eukaryota</taxon>
        <taxon>Metazoa</taxon>
        <taxon>Ecdysozoa</taxon>
        <taxon>Arthropoda</taxon>
        <taxon>Crustacea</taxon>
        <taxon>Multicrustacea</taxon>
        <taxon>Malacostraca</taxon>
        <taxon>Eumalacostraca</taxon>
        <taxon>Eucarida</taxon>
        <taxon>Decapoda</taxon>
        <taxon>Pleocyemata</taxon>
        <taxon>Anomura</taxon>
        <taxon>Galatheoidea</taxon>
        <taxon>Porcellanidae</taxon>
        <taxon>Petrolisthes</taxon>
    </lineage>
</organism>
<accession>A0AAE1EFD7</accession>
<evidence type="ECO:0000313" key="3">
    <source>
        <dbReference type="Proteomes" id="UP001286313"/>
    </source>
</evidence>
<keyword evidence="1" id="KW-0472">Membrane</keyword>
<comment type="caution">
    <text evidence="2">The sequence shown here is derived from an EMBL/GenBank/DDBJ whole genome shotgun (WGS) entry which is preliminary data.</text>
</comment>
<dbReference type="Proteomes" id="UP001286313">
    <property type="component" value="Unassembled WGS sequence"/>
</dbReference>
<dbReference type="AlphaFoldDB" id="A0AAE1EFD7"/>
<evidence type="ECO:0000313" key="2">
    <source>
        <dbReference type="EMBL" id="KAK3850167.1"/>
    </source>
</evidence>
<keyword evidence="1" id="KW-0812">Transmembrane</keyword>
<gene>
    <name evidence="2" type="ORF">Pcinc_043108</name>
</gene>
<reference evidence="2" key="1">
    <citation type="submission" date="2023-10" db="EMBL/GenBank/DDBJ databases">
        <title>Genome assemblies of two species of porcelain crab, Petrolisthes cinctipes and Petrolisthes manimaculis (Anomura: Porcellanidae).</title>
        <authorList>
            <person name="Angst P."/>
        </authorList>
    </citation>
    <scope>NUCLEOTIDE SEQUENCE</scope>
    <source>
        <strain evidence="2">PB745_01</strain>
        <tissue evidence="2">Gill</tissue>
    </source>
</reference>
<sequence length="167" mass="18661">MAALRGPNLLLSLPQKILLLPSNYDSELFTNEQARSHSSTIVTENPMEFKAQHIPHCFQSREEHISCPALKSLTRYIAATDQQDFTSQSELYSTFRVKAAPTSEKTKQKNTPYIDARYSTSTSQHFTHNRSTMLEAGLLGVCVAGWLNLAPTLILINLLVLEGTSKH</sequence>
<protein>
    <submittedName>
        <fullName evidence="2">Uncharacterized protein</fullName>
    </submittedName>
</protein>
<keyword evidence="3" id="KW-1185">Reference proteome</keyword>
<name>A0AAE1EFD7_PETCI</name>
<dbReference type="EMBL" id="JAWQEG010008508">
    <property type="protein sequence ID" value="KAK3850167.1"/>
    <property type="molecule type" value="Genomic_DNA"/>
</dbReference>
<keyword evidence="1" id="KW-1133">Transmembrane helix</keyword>